<protein>
    <recommendedName>
        <fullName evidence="3">Bacteriocin</fullName>
    </recommendedName>
</protein>
<sequence length="69" mass="7097">MLLEEQESHHLTIVSNDELKEIAGGKHHIHWGRCALQVGLGVGGGAVSGSPIGAIIGGIKGALSSDCRK</sequence>
<dbReference type="EMBL" id="VBSX01000065">
    <property type="protein sequence ID" value="TLQ14588.1"/>
    <property type="molecule type" value="Genomic_DNA"/>
</dbReference>
<evidence type="ECO:0008006" key="3">
    <source>
        <dbReference type="Google" id="ProtNLM"/>
    </source>
</evidence>
<dbReference type="AlphaFoldDB" id="A0A5R9CGV7"/>
<dbReference type="Proteomes" id="UP000305100">
    <property type="component" value="Unassembled WGS sequence"/>
</dbReference>
<evidence type="ECO:0000313" key="2">
    <source>
        <dbReference type="Proteomes" id="UP000305100"/>
    </source>
</evidence>
<gene>
    <name evidence="1" type="ORF">FEZ41_14100</name>
</gene>
<dbReference type="InterPro" id="IPR019493">
    <property type="entry name" value="Bacteriocin_IIb_lactacin-rel"/>
</dbReference>
<name>A0A5R9CGV7_9LACO</name>
<comment type="caution">
    <text evidence="1">The sequence shown here is derived from an EMBL/GenBank/DDBJ whole genome shotgun (WGS) entry which is preliminary data.</text>
</comment>
<accession>A0A5R9CGV7</accession>
<reference evidence="1 2" key="1">
    <citation type="submission" date="2019-05" db="EMBL/GenBank/DDBJ databases">
        <title>The metagenome of a microbial culture collection derived from dairy environment covers the genomic content of the human microbiome.</title>
        <authorList>
            <person name="Roder T."/>
            <person name="Wuthrich D."/>
            <person name="Sattari Z."/>
            <person name="Von Ah U."/>
            <person name="Bar C."/>
            <person name="Ronchi F."/>
            <person name="Macpherson A.J."/>
            <person name="Ganal-Vonarburg S.C."/>
            <person name="Bruggmann R."/>
            <person name="Vergeres G."/>
        </authorList>
    </citation>
    <scope>NUCLEOTIDE SEQUENCE [LARGE SCALE GENOMIC DNA]</scope>
    <source>
        <strain evidence="1 2">FAM 1079</strain>
    </source>
</reference>
<dbReference type="Pfam" id="PF10439">
    <property type="entry name" value="Bacteriocin_IIc"/>
    <property type="match status" value="1"/>
</dbReference>
<dbReference type="RefSeq" id="WP_138468192.1">
    <property type="nucleotide sequence ID" value="NZ_VBSX01000065.1"/>
</dbReference>
<dbReference type="GO" id="GO:0042742">
    <property type="term" value="P:defense response to bacterium"/>
    <property type="evidence" value="ECO:0007669"/>
    <property type="project" value="InterPro"/>
</dbReference>
<proteinExistence type="predicted"/>
<organism evidence="1 2">
    <name type="scientific">Lentilactobacillus parafarraginis</name>
    <dbReference type="NCBI Taxonomy" id="390842"/>
    <lineage>
        <taxon>Bacteria</taxon>
        <taxon>Bacillati</taxon>
        <taxon>Bacillota</taxon>
        <taxon>Bacilli</taxon>
        <taxon>Lactobacillales</taxon>
        <taxon>Lactobacillaceae</taxon>
        <taxon>Lentilactobacillus</taxon>
    </lineage>
</organism>
<evidence type="ECO:0000313" key="1">
    <source>
        <dbReference type="EMBL" id="TLQ14588.1"/>
    </source>
</evidence>